<accession>A0A1T3NLK6</accession>
<dbReference type="Proteomes" id="UP000190037">
    <property type="component" value="Unassembled WGS sequence"/>
</dbReference>
<protein>
    <submittedName>
        <fullName evidence="2">Uncharacterized protein</fullName>
    </submittedName>
</protein>
<keyword evidence="1" id="KW-0732">Signal</keyword>
<comment type="caution">
    <text evidence="2">The sequence shown here is derived from an EMBL/GenBank/DDBJ whole genome shotgun (WGS) entry which is preliminary data.</text>
</comment>
<organism evidence="2 3">
    <name type="scientific">Embleya scabrispora</name>
    <dbReference type="NCBI Taxonomy" id="159449"/>
    <lineage>
        <taxon>Bacteria</taxon>
        <taxon>Bacillati</taxon>
        <taxon>Actinomycetota</taxon>
        <taxon>Actinomycetes</taxon>
        <taxon>Kitasatosporales</taxon>
        <taxon>Streptomycetaceae</taxon>
        <taxon>Embleya</taxon>
    </lineage>
</organism>
<evidence type="ECO:0000313" key="3">
    <source>
        <dbReference type="Proteomes" id="UP000190037"/>
    </source>
</evidence>
<proteinExistence type="predicted"/>
<feature type="signal peptide" evidence="1">
    <location>
        <begin position="1"/>
        <end position="23"/>
    </location>
</feature>
<name>A0A1T3NLK6_9ACTN</name>
<keyword evidence="3" id="KW-1185">Reference proteome</keyword>
<reference evidence="2 3" key="1">
    <citation type="submission" date="2017-03" db="EMBL/GenBank/DDBJ databases">
        <title>Draft genome sequence of Streptomyces scabrisporus NF3, endophyte isolated from Amphipterygium adstringens.</title>
        <authorList>
            <person name="Vazquez M."/>
            <person name="Ceapa C.D."/>
            <person name="Rodriguez Luna D."/>
            <person name="Sanchez Esquivel S."/>
        </authorList>
    </citation>
    <scope>NUCLEOTIDE SEQUENCE [LARGE SCALE GENOMIC DNA]</scope>
    <source>
        <strain evidence="2 3">NF3</strain>
    </source>
</reference>
<evidence type="ECO:0000256" key="1">
    <source>
        <dbReference type="SAM" id="SignalP"/>
    </source>
</evidence>
<gene>
    <name evidence="2" type="ORF">B4N89_36415</name>
</gene>
<dbReference type="EMBL" id="MWQN01000003">
    <property type="protein sequence ID" value="OPC77773.1"/>
    <property type="molecule type" value="Genomic_DNA"/>
</dbReference>
<evidence type="ECO:0000313" key="2">
    <source>
        <dbReference type="EMBL" id="OPC77773.1"/>
    </source>
</evidence>
<feature type="chain" id="PRO_5012391234" evidence="1">
    <location>
        <begin position="24"/>
        <end position="151"/>
    </location>
</feature>
<sequence>MPAVLTATALLSLGASMAGTAEAASGDEVAQAAAKTGRSDACGPKGCGSATVTWGSTQVTNVSMSVKDTACNSHTVGIQLQVEGFDGHAWGGPVHWLPKGWTCKDGYKGWYGLHANMGWKIRSVRAVVYAKNGGGENPTLYGGNRADNPYT</sequence>
<dbReference type="AlphaFoldDB" id="A0A1T3NLK6"/>